<dbReference type="InterPro" id="IPR005123">
    <property type="entry name" value="Oxoglu/Fe-dep_dioxygenase_dom"/>
</dbReference>
<keyword evidence="6" id="KW-0266">Ethylene biosynthesis</keyword>
<protein>
    <recommendedName>
        <fullName evidence="5">2-oxoglutarate-dependent ethylene/succinate-forming enzyme</fullName>
        <ecNumber evidence="4">1.13.12.19</ecNumber>
        <ecNumber evidence="3">1.14.20.7</ecNumber>
    </recommendedName>
    <alternativeName>
        <fullName evidence="7">2-oxoglutarate dioxygenase (ethylene-forming)</fullName>
    </alternativeName>
    <alternativeName>
        <fullName evidence="8">2-oxoglutarate/L-arginine monooxygenase/decarboxylase (succinate-forming)</fullName>
    </alternativeName>
</protein>
<keyword evidence="11" id="KW-0479">Metal-binding</keyword>
<dbReference type="PANTHER" id="PTHR47990">
    <property type="entry name" value="2-OXOGLUTARATE (2OG) AND FE(II)-DEPENDENT OXYGENASE SUPERFAMILY PROTEIN-RELATED"/>
    <property type="match status" value="1"/>
</dbReference>
<dbReference type="InterPro" id="IPR044861">
    <property type="entry name" value="IPNS-like_FE2OG_OXY"/>
</dbReference>
<comment type="catalytic activity">
    <reaction evidence="10">
        <text>L-arginine + 2-oxoglutarate + O2 = guanidine + L-glutamate 5-semialdehyde + succinate + CO2</text>
        <dbReference type="Rhea" id="RHEA:31535"/>
        <dbReference type="ChEBI" id="CHEBI:15379"/>
        <dbReference type="ChEBI" id="CHEBI:16526"/>
        <dbReference type="ChEBI" id="CHEBI:16810"/>
        <dbReference type="ChEBI" id="CHEBI:30031"/>
        <dbReference type="ChEBI" id="CHEBI:30087"/>
        <dbReference type="ChEBI" id="CHEBI:32682"/>
        <dbReference type="ChEBI" id="CHEBI:58066"/>
        <dbReference type="EC" id="1.14.20.7"/>
    </reaction>
</comment>
<dbReference type="Gene3D" id="2.60.120.330">
    <property type="entry name" value="B-lactam Antibiotic, Isopenicillin N Synthase, Chain"/>
    <property type="match status" value="1"/>
</dbReference>
<evidence type="ECO:0000256" key="8">
    <source>
        <dbReference type="ARBA" id="ARBA00031282"/>
    </source>
</evidence>
<sequence>MTSPSAGETLPVLDISRFDAGPQERAAFLAELRQAARGPGFFYLVGHGIDAGLIGEVLALARRFFALPEADKLAIEMVNSPHFRGYNRAGFEHTRGKPDWREQIDIGAERPALPADASAPPWTRLQGPNQWPDALPELKPVLLAYQAAVTDLAIRVLRAFAASLEQPEGVFEPIYTPAPNQLLKIIRYPGRDASSSQGVGAHKDSGFVTVLLQEKQNGLQVEGEGGWIDAPPLEGSFVVNIGEILELASNGYLRANVHRVVSPPPGADRLSVAFFLGARLDASVPVLDLSPALAAEARGVTQDPLNPLFREVGRNYLKSRLRSHPDVARRHHADLIEPASAQPEPASAY</sequence>
<dbReference type="Proteomes" id="UP001242480">
    <property type="component" value="Unassembled WGS sequence"/>
</dbReference>
<dbReference type="EC" id="1.13.12.19" evidence="4"/>
<dbReference type="Pfam" id="PF14226">
    <property type="entry name" value="DIOX_N"/>
    <property type="match status" value="1"/>
</dbReference>
<feature type="domain" description="Fe2OG dioxygenase" evidence="12">
    <location>
        <begin position="178"/>
        <end position="278"/>
    </location>
</feature>
<comment type="caution">
    <text evidence="13">The sequence shown here is derived from an EMBL/GenBank/DDBJ whole genome shotgun (WGS) entry which is preliminary data.</text>
</comment>
<proteinExistence type="inferred from homology"/>
<dbReference type="EC" id="1.14.20.7" evidence="3"/>
<keyword evidence="11" id="KW-0408">Iron</keyword>
<reference evidence="13 14" key="1">
    <citation type="submission" date="2023-07" db="EMBL/GenBank/DDBJ databases">
        <title>Genomic Encyclopedia of Type Strains, Phase IV (KMG-IV): sequencing the most valuable type-strain genomes for metagenomic binning, comparative biology and taxonomic classification.</title>
        <authorList>
            <person name="Goeker M."/>
        </authorList>
    </citation>
    <scope>NUCLEOTIDE SEQUENCE [LARGE SCALE GENOMIC DNA]</scope>
    <source>
        <strain evidence="13 14">DSM 19619</strain>
    </source>
</reference>
<evidence type="ECO:0000256" key="4">
    <source>
        <dbReference type="ARBA" id="ARBA00012531"/>
    </source>
</evidence>
<organism evidence="13 14">
    <name type="scientific">Labrys wisconsinensis</name>
    <dbReference type="NCBI Taxonomy" id="425677"/>
    <lineage>
        <taxon>Bacteria</taxon>
        <taxon>Pseudomonadati</taxon>
        <taxon>Pseudomonadota</taxon>
        <taxon>Alphaproteobacteria</taxon>
        <taxon>Hyphomicrobiales</taxon>
        <taxon>Xanthobacteraceae</taxon>
        <taxon>Labrys</taxon>
    </lineage>
</organism>
<dbReference type="InterPro" id="IPR050231">
    <property type="entry name" value="Iron_ascorbate_oxido_reductase"/>
</dbReference>
<comment type="similarity">
    <text evidence="11">Belongs to the iron/ascorbate-dependent oxidoreductase family.</text>
</comment>
<keyword evidence="14" id="KW-1185">Reference proteome</keyword>
<evidence type="ECO:0000256" key="6">
    <source>
        <dbReference type="ARBA" id="ARBA00022666"/>
    </source>
</evidence>
<gene>
    <name evidence="13" type="ORF">QO011_005016</name>
</gene>
<evidence type="ECO:0000256" key="3">
    <source>
        <dbReference type="ARBA" id="ARBA00012293"/>
    </source>
</evidence>
<dbReference type="SUPFAM" id="SSF51197">
    <property type="entry name" value="Clavaminate synthase-like"/>
    <property type="match status" value="1"/>
</dbReference>
<name>A0ABU0JFF1_9HYPH</name>
<comment type="pathway">
    <text evidence="2">Alkene biosynthesis; ethylene biosynthesis via 2-oxoglutarate.</text>
</comment>
<evidence type="ECO:0000313" key="13">
    <source>
        <dbReference type="EMBL" id="MDQ0471989.1"/>
    </source>
</evidence>
<dbReference type="RefSeq" id="WP_307278033.1">
    <property type="nucleotide sequence ID" value="NZ_JAUSVX010000010.1"/>
</dbReference>
<evidence type="ECO:0000259" key="12">
    <source>
        <dbReference type="PROSITE" id="PS51471"/>
    </source>
</evidence>
<evidence type="ECO:0000256" key="11">
    <source>
        <dbReference type="RuleBase" id="RU003682"/>
    </source>
</evidence>
<evidence type="ECO:0000256" key="9">
    <source>
        <dbReference type="ARBA" id="ARBA00047725"/>
    </source>
</evidence>
<evidence type="ECO:0000256" key="10">
    <source>
        <dbReference type="ARBA" id="ARBA00049359"/>
    </source>
</evidence>
<comment type="catalytic activity">
    <reaction evidence="9">
        <text>2-oxoglutarate + O2 + 2 H(+) = ethene + 3 CO2 + H2O</text>
        <dbReference type="Rhea" id="RHEA:31523"/>
        <dbReference type="ChEBI" id="CHEBI:15377"/>
        <dbReference type="ChEBI" id="CHEBI:15378"/>
        <dbReference type="ChEBI" id="CHEBI:15379"/>
        <dbReference type="ChEBI" id="CHEBI:16526"/>
        <dbReference type="ChEBI" id="CHEBI:16810"/>
        <dbReference type="ChEBI" id="CHEBI:18153"/>
        <dbReference type="EC" id="1.13.12.19"/>
    </reaction>
</comment>
<dbReference type="PROSITE" id="PS51471">
    <property type="entry name" value="FE2OG_OXY"/>
    <property type="match status" value="1"/>
</dbReference>
<evidence type="ECO:0000256" key="2">
    <source>
        <dbReference type="ARBA" id="ARBA00004767"/>
    </source>
</evidence>
<comment type="cofactor">
    <cofactor evidence="1">
        <name>Fe(2+)</name>
        <dbReference type="ChEBI" id="CHEBI:29033"/>
    </cofactor>
</comment>
<dbReference type="InterPro" id="IPR026992">
    <property type="entry name" value="DIOX_N"/>
</dbReference>
<dbReference type="InterPro" id="IPR027443">
    <property type="entry name" value="IPNS-like_sf"/>
</dbReference>
<keyword evidence="11" id="KW-0560">Oxidoreductase</keyword>
<evidence type="ECO:0000256" key="7">
    <source>
        <dbReference type="ARBA" id="ARBA00031011"/>
    </source>
</evidence>
<dbReference type="EMBL" id="JAUSVX010000010">
    <property type="protein sequence ID" value="MDQ0471989.1"/>
    <property type="molecule type" value="Genomic_DNA"/>
</dbReference>
<evidence type="ECO:0000256" key="1">
    <source>
        <dbReference type="ARBA" id="ARBA00001954"/>
    </source>
</evidence>
<evidence type="ECO:0000256" key="5">
    <source>
        <dbReference type="ARBA" id="ARBA00019045"/>
    </source>
</evidence>
<dbReference type="Pfam" id="PF03171">
    <property type="entry name" value="2OG-FeII_Oxy"/>
    <property type="match status" value="1"/>
</dbReference>
<accession>A0ABU0JFF1</accession>
<evidence type="ECO:0000313" key="14">
    <source>
        <dbReference type="Proteomes" id="UP001242480"/>
    </source>
</evidence>
<dbReference type="PRINTS" id="PR00682">
    <property type="entry name" value="IPNSYNTHASE"/>
</dbReference>